<feature type="region of interest" description="Disordered" evidence="1">
    <location>
        <begin position="1"/>
        <end position="28"/>
    </location>
</feature>
<organism evidence="2 3">
    <name type="scientific">Stegodyphus mimosarum</name>
    <name type="common">African social velvet spider</name>
    <dbReference type="NCBI Taxonomy" id="407821"/>
    <lineage>
        <taxon>Eukaryota</taxon>
        <taxon>Metazoa</taxon>
        <taxon>Ecdysozoa</taxon>
        <taxon>Arthropoda</taxon>
        <taxon>Chelicerata</taxon>
        <taxon>Arachnida</taxon>
        <taxon>Araneae</taxon>
        <taxon>Araneomorphae</taxon>
        <taxon>Entelegynae</taxon>
        <taxon>Eresoidea</taxon>
        <taxon>Eresidae</taxon>
        <taxon>Stegodyphus</taxon>
    </lineage>
</organism>
<feature type="non-terminal residue" evidence="2">
    <location>
        <position position="224"/>
    </location>
</feature>
<dbReference type="EMBL" id="KK121379">
    <property type="protein sequence ID" value="KFM80366.1"/>
    <property type="molecule type" value="Genomic_DNA"/>
</dbReference>
<gene>
    <name evidence="2" type="ORF">X975_07184</name>
</gene>
<accession>A0A087USM7</accession>
<protein>
    <submittedName>
        <fullName evidence="2">Uncharacterized protein</fullName>
    </submittedName>
</protein>
<keyword evidence="3" id="KW-1185">Reference proteome</keyword>
<name>A0A087USM7_STEMI</name>
<dbReference type="AlphaFoldDB" id="A0A087USM7"/>
<reference evidence="2 3" key="1">
    <citation type="submission" date="2013-11" db="EMBL/GenBank/DDBJ databases">
        <title>Genome sequencing of Stegodyphus mimosarum.</title>
        <authorList>
            <person name="Bechsgaard J."/>
        </authorList>
    </citation>
    <scope>NUCLEOTIDE SEQUENCE [LARGE SCALE GENOMIC DNA]</scope>
</reference>
<proteinExistence type="predicted"/>
<evidence type="ECO:0000256" key="1">
    <source>
        <dbReference type="SAM" id="MobiDB-lite"/>
    </source>
</evidence>
<sequence length="224" mass="25793">MKSESFISDLPETALHGNQTKKDASKSEKETVSIYKDCSAKECDRYKLDCLGEISDNLAQSTDVQANLIVEKACSSKEDKVSLNEAKAKNIQSGIILDKSSAIKNVYPSLKDTEYSEKENIVKNMYPNLKNIEHCGRIHSIISTQILVKTYTEEFQNKMISEANKEYNEFQEAVKEIENYQLYDLIHKYQSHRKSSSDIQCRVKYLNSRIKRLKDDLWTSVKKE</sequence>
<dbReference type="Proteomes" id="UP000054359">
    <property type="component" value="Unassembled WGS sequence"/>
</dbReference>
<evidence type="ECO:0000313" key="2">
    <source>
        <dbReference type="EMBL" id="KFM80366.1"/>
    </source>
</evidence>
<dbReference type="OrthoDB" id="75419at2759"/>
<evidence type="ECO:0000313" key="3">
    <source>
        <dbReference type="Proteomes" id="UP000054359"/>
    </source>
</evidence>